<protein>
    <submittedName>
        <fullName evidence="7">Uncharacterized protein</fullName>
    </submittedName>
</protein>
<evidence type="ECO:0000313" key="8">
    <source>
        <dbReference type="Proteomes" id="UP001347796"/>
    </source>
</evidence>
<evidence type="ECO:0000256" key="3">
    <source>
        <dbReference type="PROSITE-ProRule" id="PRU00302"/>
    </source>
</evidence>
<comment type="caution">
    <text evidence="3">Lacks conserved residue(s) required for the propagation of feature annotation.</text>
</comment>
<dbReference type="SUPFAM" id="SSF57414">
    <property type="entry name" value="Hairpin loop containing domain-like"/>
    <property type="match status" value="1"/>
</dbReference>
<sequence>MNSISEIILTVTVLAVFGIVVQVKGNVCLKPDFYQNLTIREKLIGEATIFYQARGLLDCYRQCGFYSLCQSVNYDVKTGQCELFASNESHTEYAVNGIVMNVTNRYGQLLGSCENHACSNNEVCQVEGKQHSCVVVGCHGNPDITNINITSFEAKSLWYFDEIVLYACEAGYHPSINATCSTNGTWSPFKCVPFARCNQRSVCENSSAEGEYWFYVRSLKSWIKSYCRSTLSGGFITLNEMNTFSTPAYKKDPDTCMQTDFVAPDIGYTDFQRIRVNMVDKQLAVNLFLFSNSTYNRQTFGRAGDCVDNDVNDTASDCELTGRFVINTNGTGIRIKSSVTWETWGVGGRVGNITRSQDGNLIEGYCGSVVGCGGCQPTALYFEADPNYTPPSDSATFIKCKALL</sequence>
<keyword evidence="2" id="KW-1015">Disulfide bond</keyword>
<dbReference type="PROSITE" id="PS50923">
    <property type="entry name" value="SUSHI"/>
    <property type="match status" value="1"/>
</dbReference>
<reference evidence="7 8" key="1">
    <citation type="submission" date="2024-01" db="EMBL/GenBank/DDBJ databases">
        <title>The genome of the rayed Mediterranean limpet Patella caerulea (Linnaeus, 1758).</title>
        <authorList>
            <person name="Anh-Thu Weber A."/>
            <person name="Halstead-Nussloch G."/>
        </authorList>
    </citation>
    <scope>NUCLEOTIDE SEQUENCE [LARGE SCALE GENOMIC DNA]</scope>
    <source>
        <strain evidence="7">AATW-2023a</strain>
        <tissue evidence="7">Whole specimen</tissue>
    </source>
</reference>
<dbReference type="PROSITE" id="PS51046">
    <property type="entry name" value="GON"/>
    <property type="match status" value="1"/>
</dbReference>
<dbReference type="InterPro" id="IPR003609">
    <property type="entry name" value="Pan_app"/>
</dbReference>
<keyword evidence="1" id="KW-0479">Metal-binding</keyword>
<feature type="domain" description="Sushi" evidence="5">
    <location>
        <begin position="136"/>
        <end position="193"/>
    </location>
</feature>
<comment type="caution">
    <text evidence="7">The sequence shown here is derived from an EMBL/GenBank/DDBJ whole genome shotgun (WGS) entry which is preliminary data.</text>
</comment>
<dbReference type="Proteomes" id="UP001347796">
    <property type="component" value="Unassembled WGS sequence"/>
</dbReference>
<accession>A0AAN8PR41</accession>
<organism evidence="7 8">
    <name type="scientific">Patella caerulea</name>
    <name type="common">Rayed Mediterranean limpet</name>
    <dbReference type="NCBI Taxonomy" id="87958"/>
    <lineage>
        <taxon>Eukaryota</taxon>
        <taxon>Metazoa</taxon>
        <taxon>Spiralia</taxon>
        <taxon>Lophotrochozoa</taxon>
        <taxon>Mollusca</taxon>
        <taxon>Gastropoda</taxon>
        <taxon>Patellogastropoda</taxon>
        <taxon>Patelloidea</taxon>
        <taxon>Patellidae</taxon>
        <taxon>Patella</taxon>
    </lineage>
</organism>
<name>A0AAN8PR41_PATCE</name>
<dbReference type="Pfam" id="PF08685">
    <property type="entry name" value="GON"/>
    <property type="match status" value="1"/>
</dbReference>
<dbReference type="Pfam" id="PF00084">
    <property type="entry name" value="Sushi"/>
    <property type="match status" value="1"/>
</dbReference>
<evidence type="ECO:0000256" key="4">
    <source>
        <dbReference type="SAM" id="SignalP"/>
    </source>
</evidence>
<dbReference type="InterPro" id="IPR012314">
    <property type="entry name" value="Pept_M12B_GON-ADAMTSs"/>
</dbReference>
<evidence type="ECO:0000313" key="7">
    <source>
        <dbReference type="EMBL" id="KAK6176561.1"/>
    </source>
</evidence>
<gene>
    <name evidence="7" type="ORF">SNE40_014823</name>
</gene>
<feature type="domain" description="GON" evidence="6">
    <location>
        <begin position="159"/>
        <end position="385"/>
    </location>
</feature>
<feature type="chain" id="PRO_5042980000" evidence="4">
    <location>
        <begin position="26"/>
        <end position="404"/>
    </location>
</feature>
<dbReference type="CDD" id="cd00033">
    <property type="entry name" value="CCP"/>
    <property type="match status" value="1"/>
</dbReference>
<dbReference type="SUPFAM" id="SSF57535">
    <property type="entry name" value="Complement control module/SCR domain"/>
    <property type="match status" value="1"/>
</dbReference>
<keyword evidence="3" id="KW-0768">Sushi</keyword>
<feature type="signal peptide" evidence="4">
    <location>
        <begin position="1"/>
        <end position="25"/>
    </location>
</feature>
<dbReference type="InterPro" id="IPR000436">
    <property type="entry name" value="Sushi_SCR_CCP_dom"/>
</dbReference>
<evidence type="ECO:0000259" key="5">
    <source>
        <dbReference type="PROSITE" id="PS50923"/>
    </source>
</evidence>
<dbReference type="InterPro" id="IPR035976">
    <property type="entry name" value="Sushi/SCR/CCP_sf"/>
</dbReference>
<dbReference type="GO" id="GO:0008270">
    <property type="term" value="F:zinc ion binding"/>
    <property type="evidence" value="ECO:0007669"/>
    <property type="project" value="InterPro"/>
</dbReference>
<dbReference type="EMBL" id="JAZGQO010000010">
    <property type="protein sequence ID" value="KAK6176561.1"/>
    <property type="molecule type" value="Genomic_DNA"/>
</dbReference>
<proteinExistence type="predicted"/>
<dbReference type="Gene3D" id="2.10.70.10">
    <property type="entry name" value="Complement Module, domain 1"/>
    <property type="match status" value="1"/>
</dbReference>
<evidence type="ECO:0000256" key="1">
    <source>
        <dbReference type="ARBA" id="ARBA00022723"/>
    </source>
</evidence>
<evidence type="ECO:0000259" key="6">
    <source>
        <dbReference type="PROSITE" id="PS51046"/>
    </source>
</evidence>
<keyword evidence="8" id="KW-1185">Reference proteome</keyword>
<dbReference type="Pfam" id="PF00024">
    <property type="entry name" value="PAN_1"/>
    <property type="match status" value="1"/>
</dbReference>
<evidence type="ECO:0000256" key="2">
    <source>
        <dbReference type="ARBA" id="ARBA00023157"/>
    </source>
</evidence>
<dbReference type="GO" id="GO:0004222">
    <property type="term" value="F:metalloendopeptidase activity"/>
    <property type="evidence" value="ECO:0007669"/>
    <property type="project" value="InterPro"/>
</dbReference>
<dbReference type="AlphaFoldDB" id="A0AAN8PR41"/>
<keyword evidence="4" id="KW-0732">Signal</keyword>